<sequence length="145" mass="15095">MSALDAVAGRVSGGATVTFRPSGSSMVPLIRSRQQVVVAPVDPAKVEVGDIVLARVAGTVYLHRVSSVDPARKRVQISNNRGRVNGWTSHARVFGICVAVDGVARPGVTDKTRVDEQEAGGVAGRPLGSPQPGAVTRGLRPHSAR</sequence>
<gene>
    <name evidence="3" type="ORF">ACFY8C_27930</name>
</gene>
<dbReference type="CDD" id="cd06462">
    <property type="entry name" value="Peptidase_S24_S26"/>
    <property type="match status" value="1"/>
</dbReference>
<dbReference type="Pfam" id="PF00717">
    <property type="entry name" value="Peptidase_S24"/>
    <property type="match status" value="1"/>
</dbReference>
<dbReference type="InterPro" id="IPR036286">
    <property type="entry name" value="LexA/Signal_pep-like_sf"/>
</dbReference>
<evidence type="ECO:0000259" key="2">
    <source>
        <dbReference type="Pfam" id="PF00717"/>
    </source>
</evidence>
<organism evidence="3 4">
    <name type="scientific">Streptomyces flavochromogenes</name>
    <dbReference type="NCBI Taxonomy" id="68199"/>
    <lineage>
        <taxon>Bacteria</taxon>
        <taxon>Bacillati</taxon>
        <taxon>Actinomycetota</taxon>
        <taxon>Actinomycetes</taxon>
        <taxon>Kitasatosporales</taxon>
        <taxon>Streptomycetaceae</taxon>
        <taxon>Streptomyces</taxon>
    </lineage>
</organism>
<dbReference type="Proteomes" id="UP001602370">
    <property type="component" value="Unassembled WGS sequence"/>
</dbReference>
<proteinExistence type="predicted"/>
<keyword evidence="4" id="KW-1185">Reference proteome</keyword>
<dbReference type="InterPro" id="IPR015927">
    <property type="entry name" value="Peptidase_S24_S26A/B/C"/>
</dbReference>
<dbReference type="SUPFAM" id="SSF51306">
    <property type="entry name" value="LexA/Signal peptidase"/>
    <property type="match status" value="1"/>
</dbReference>
<dbReference type="Gene3D" id="2.10.109.10">
    <property type="entry name" value="Umud Fragment, subunit A"/>
    <property type="match status" value="1"/>
</dbReference>
<comment type="caution">
    <text evidence="3">The sequence shown here is derived from an EMBL/GenBank/DDBJ whole genome shotgun (WGS) entry which is preliminary data.</text>
</comment>
<name>A0ABW6XXT0_9ACTN</name>
<evidence type="ECO:0000313" key="3">
    <source>
        <dbReference type="EMBL" id="MFF5922131.1"/>
    </source>
</evidence>
<dbReference type="RefSeq" id="WP_388309459.1">
    <property type="nucleotide sequence ID" value="NZ_JBIBDZ010000009.1"/>
</dbReference>
<dbReference type="EMBL" id="JBIBDZ010000009">
    <property type="protein sequence ID" value="MFF5922131.1"/>
    <property type="molecule type" value="Genomic_DNA"/>
</dbReference>
<protein>
    <submittedName>
        <fullName evidence="3">S24/S26 family peptidase</fullName>
    </submittedName>
</protein>
<feature type="domain" description="Peptidase S24/S26A/S26B/S26C" evidence="2">
    <location>
        <begin position="15"/>
        <end position="75"/>
    </location>
</feature>
<reference evidence="3 4" key="1">
    <citation type="submission" date="2024-10" db="EMBL/GenBank/DDBJ databases">
        <title>The Natural Products Discovery Center: Release of the First 8490 Sequenced Strains for Exploring Actinobacteria Biosynthetic Diversity.</title>
        <authorList>
            <person name="Kalkreuter E."/>
            <person name="Kautsar S.A."/>
            <person name="Yang D."/>
            <person name="Bader C.D."/>
            <person name="Teijaro C.N."/>
            <person name="Fluegel L."/>
            <person name="Davis C.M."/>
            <person name="Simpson J.R."/>
            <person name="Lauterbach L."/>
            <person name="Steele A.D."/>
            <person name="Gui C."/>
            <person name="Meng S."/>
            <person name="Li G."/>
            <person name="Viehrig K."/>
            <person name="Ye F."/>
            <person name="Su P."/>
            <person name="Kiefer A.F."/>
            <person name="Nichols A."/>
            <person name="Cepeda A.J."/>
            <person name="Yan W."/>
            <person name="Fan B."/>
            <person name="Jiang Y."/>
            <person name="Adhikari A."/>
            <person name="Zheng C.-J."/>
            <person name="Schuster L."/>
            <person name="Cowan T.M."/>
            <person name="Smanski M.J."/>
            <person name="Chevrette M.G."/>
            <person name="De Carvalho L.P.S."/>
            <person name="Shen B."/>
        </authorList>
    </citation>
    <scope>NUCLEOTIDE SEQUENCE [LARGE SCALE GENOMIC DNA]</scope>
    <source>
        <strain evidence="3 4">NPDC012605</strain>
    </source>
</reference>
<evidence type="ECO:0000313" key="4">
    <source>
        <dbReference type="Proteomes" id="UP001602370"/>
    </source>
</evidence>
<accession>A0ABW6XXT0</accession>
<feature type="region of interest" description="Disordered" evidence="1">
    <location>
        <begin position="114"/>
        <end position="145"/>
    </location>
</feature>
<evidence type="ECO:0000256" key="1">
    <source>
        <dbReference type="SAM" id="MobiDB-lite"/>
    </source>
</evidence>